<dbReference type="CDD" id="cd04186">
    <property type="entry name" value="GT_2_like_c"/>
    <property type="match status" value="1"/>
</dbReference>
<name>G0ETW0_CUPNN</name>
<protein>
    <submittedName>
        <fullName evidence="2">Glycosyl transferase family 2</fullName>
    </submittedName>
</protein>
<proteinExistence type="predicted"/>
<dbReference type="InterPro" id="IPR001173">
    <property type="entry name" value="Glyco_trans_2-like"/>
</dbReference>
<feature type="domain" description="Glycosyltransferase 2-like" evidence="1">
    <location>
        <begin position="409"/>
        <end position="532"/>
    </location>
</feature>
<dbReference type="GO" id="GO:0016757">
    <property type="term" value="F:glycosyltransferase activity"/>
    <property type="evidence" value="ECO:0007669"/>
    <property type="project" value="UniProtKB-KW"/>
</dbReference>
<keyword evidence="2" id="KW-0808">Transferase</keyword>
<evidence type="ECO:0000313" key="3">
    <source>
        <dbReference type="Proteomes" id="UP000006798"/>
    </source>
</evidence>
<organism evidence="2 3">
    <name type="scientific">Cupriavidus necator (strain ATCC 43291 / DSM 13513 / CCUG 52238 / LMG 8453 / N-1)</name>
    <name type="common">Ralstonia eutropha</name>
    <dbReference type="NCBI Taxonomy" id="1042878"/>
    <lineage>
        <taxon>Bacteria</taxon>
        <taxon>Pseudomonadati</taxon>
        <taxon>Pseudomonadota</taxon>
        <taxon>Betaproteobacteria</taxon>
        <taxon>Burkholderiales</taxon>
        <taxon>Burkholderiaceae</taxon>
        <taxon>Cupriavidus</taxon>
    </lineage>
</organism>
<dbReference type="PANTHER" id="PTHR43179">
    <property type="entry name" value="RHAMNOSYLTRANSFERASE WBBL"/>
    <property type="match status" value="1"/>
</dbReference>
<accession>G0ETW0</accession>
<dbReference type="EMBL" id="CP002877">
    <property type="protein sequence ID" value="AEI78159.1"/>
    <property type="molecule type" value="Genomic_DNA"/>
</dbReference>
<sequence>MREQVVRFSFRLATKHLRRSPCVLYVDVGAGLSEQGAIYFNVDPDGFVDQEIVFPASLRGLRFDAVSHPGLFSVLDLRIEIVGGVDQAEPDSRRIVVTDESIGNGSSCAGNQVDLSYDRWIENNEPSPANYPRYRECAARWAQRPLISIAMPTYNTPAQWLQKAIESVAGQVYDRWELCVADDCSSEPHVREILDAYAARDPRIKVTYRETNGHISAASNTAIEMAAGEYVGLLDHDDELHPLALFHMVEAINARPDAVLLYSDEDKISVEGVRSEPYFKCDLNYALFLSQNMICHFSVYKTAALHEVGGFRIGFEGAQDYDLALRVMDAYGSDAVHHVPRVLYHWRLIPQSTASSHEVKPYASTAAQRAIADHLVRIGVSGTVEPAPRASGFNKVVYSLPEKLPRVEIIIPTRDAAVLVRQCVDSIREKTTYANYVITIIDNGSTEQPTFDLFASYAGDAHIRVSRDESPFNYSRINNRVALASDADFICLINNDIEVIDPDWLTEMVSLAVQDRVGAVGAKLLYPDDTVQHAGVIVGLGGVAGHSHKHSPRHAPGYFYRTLLRSDMSAVTAACLLIRASIYKEVGGLDEQLEVAFNDVDFCLRVQRAGYRNVWTPYAELYHHESASRGYEDTPEKKARFDREIAFVKSRWGEKLLNDRCYSPNLTLDSEDFAIAMYSRVPGSH</sequence>
<gene>
    <name evidence="2" type="ordered locus">CNE_1c28460</name>
</gene>
<dbReference type="SUPFAM" id="SSF53448">
    <property type="entry name" value="Nucleotide-diphospho-sugar transferases"/>
    <property type="match status" value="2"/>
</dbReference>
<dbReference type="InterPro" id="IPR029044">
    <property type="entry name" value="Nucleotide-diphossugar_trans"/>
</dbReference>
<dbReference type="AlphaFoldDB" id="G0ETW0"/>
<evidence type="ECO:0000259" key="1">
    <source>
        <dbReference type="Pfam" id="PF00535"/>
    </source>
</evidence>
<dbReference type="Proteomes" id="UP000006798">
    <property type="component" value="Chromosome 1"/>
</dbReference>
<dbReference type="CDD" id="cd04184">
    <property type="entry name" value="GT2_RfbC_Mx_like"/>
    <property type="match status" value="1"/>
</dbReference>
<dbReference type="Gene3D" id="3.90.550.10">
    <property type="entry name" value="Spore Coat Polysaccharide Biosynthesis Protein SpsA, Chain A"/>
    <property type="match status" value="2"/>
</dbReference>
<evidence type="ECO:0000313" key="2">
    <source>
        <dbReference type="EMBL" id="AEI78159.1"/>
    </source>
</evidence>
<dbReference type="KEGG" id="cnc:CNE_1c28460"/>
<feature type="domain" description="Glycosyltransferase 2-like" evidence="1">
    <location>
        <begin position="148"/>
        <end position="304"/>
    </location>
</feature>
<dbReference type="Pfam" id="PF00535">
    <property type="entry name" value="Glycos_transf_2"/>
    <property type="match status" value="2"/>
</dbReference>
<dbReference type="PANTHER" id="PTHR43179:SF7">
    <property type="entry name" value="RHAMNOSYLTRANSFERASE WBBL"/>
    <property type="match status" value="1"/>
</dbReference>
<reference evidence="2 3" key="1">
    <citation type="journal article" date="2011" name="J. Bacteriol.">
        <title>Complete genome sequence of the type strain Cupriavidus necator N-1.</title>
        <authorList>
            <person name="Poehlein A."/>
            <person name="Kusian B."/>
            <person name="Friedrich B."/>
            <person name="Daniel R."/>
            <person name="Bowien B."/>
        </authorList>
    </citation>
    <scope>NUCLEOTIDE SEQUENCE [LARGE SCALE GENOMIC DNA]</scope>
    <source>
        <strain evidence="3">ATCC 43291 / DSM 13513 / CCUG 52238 / LMG 8453 / N-1</strain>
    </source>
</reference>
<dbReference type="HOGENOM" id="CLU_005003_5_0_4"/>